<evidence type="ECO:0000256" key="4">
    <source>
        <dbReference type="ARBA" id="ARBA00022895"/>
    </source>
</evidence>
<dbReference type="PANTHER" id="PTHR22928:SF3">
    <property type="entry name" value="TELOMERE-ASSOCIATED PROTEIN RIF1"/>
    <property type="match status" value="1"/>
</dbReference>
<feature type="region of interest" description="Disordered" evidence="7">
    <location>
        <begin position="1640"/>
        <end position="1669"/>
    </location>
</feature>
<dbReference type="OMA" id="NMRSTDY"/>
<proteinExistence type="predicted"/>
<evidence type="ECO:0000313" key="9">
    <source>
        <dbReference type="EMBL" id="EFN73980.1"/>
    </source>
</evidence>
<evidence type="ECO:0000256" key="7">
    <source>
        <dbReference type="SAM" id="MobiDB-lite"/>
    </source>
</evidence>
<feature type="compositionally biased region" description="Polar residues" evidence="7">
    <location>
        <begin position="1143"/>
        <end position="1155"/>
    </location>
</feature>
<dbReference type="STRING" id="104421.E1ZXU9"/>
<feature type="compositionally biased region" description="Basic and acidic residues" evidence="7">
    <location>
        <begin position="894"/>
        <end position="903"/>
    </location>
</feature>
<dbReference type="PANTHER" id="PTHR22928">
    <property type="entry name" value="TELOMERE-ASSOCIATED PROTEIN RIF1"/>
    <property type="match status" value="1"/>
</dbReference>
<feature type="compositionally biased region" description="Basic and acidic residues" evidence="7">
    <location>
        <begin position="1065"/>
        <end position="1078"/>
    </location>
</feature>
<feature type="compositionally biased region" description="Basic and acidic residues" evidence="7">
    <location>
        <begin position="1271"/>
        <end position="1284"/>
    </location>
</feature>
<feature type="region of interest" description="Disordered" evidence="7">
    <location>
        <begin position="1129"/>
        <end position="1185"/>
    </location>
</feature>
<feature type="domain" description="Telomere-associated protein Rif1 N-terminal" evidence="8">
    <location>
        <begin position="252"/>
        <end position="373"/>
    </location>
</feature>
<keyword evidence="10" id="KW-1185">Reference proteome</keyword>
<dbReference type="InParanoid" id="E1ZXU9"/>
<dbReference type="InterPro" id="IPR022031">
    <property type="entry name" value="Rif1_N"/>
</dbReference>
<feature type="region of interest" description="Disordered" evidence="7">
    <location>
        <begin position="893"/>
        <end position="984"/>
    </location>
</feature>
<keyword evidence="3" id="KW-0158">Chromosome</keyword>
<dbReference type="EMBL" id="GL435132">
    <property type="protein sequence ID" value="EFN73980.1"/>
    <property type="molecule type" value="Genomic_DNA"/>
</dbReference>
<feature type="compositionally biased region" description="Basic and acidic residues" evidence="7">
    <location>
        <begin position="1094"/>
        <end position="1108"/>
    </location>
</feature>
<comment type="subcellular location">
    <subcellularLocation>
        <location evidence="2">Chromosome</location>
        <location evidence="2">Telomere</location>
    </subcellularLocation>
    <subcellularLocation>
        <location evidence="1">Nucleus</location>
    </subcellularLocation>
</comment>
<feature type="region of interest" description="Disordered" evidence="7">
    <location>
        <begin position="1941"/>
        <end position="1976"/>
    </location>
</feature>
<feature type="compositionally biased region" description="Polar residues" evidence="7">
    <location>
        <begin position="820"/>
        <end position="837"/>
    </location>
</feature>
<feature type="region of interest" description="Disordered" evidence="7">
    <location>
        <begin position="1469"/>
        <end position="1548"/>
    </location>
</feature>
<name>E1ZXU9_CAMFO</name>
<sequence>MATITSTTFPRVLKILRENNNVKEKREVLTYISSQAKKLESSGTLKEDRYKELCRLVIEAFTRHEGSMQNEALGALNAIVKEFKTHSLHLFESMLQTDKRTRLKILKLLEVVEDNAISAAANDGQALNFFKDCMDNVQPNLMEWLMPTACVDNLQMLTKVEHQPLSDEQKLDEDTNSYALILLRRLYRLAAITFDQNVQRFDTLLMDKIIILAYMGHKRQRGPALKVLQQAVATNSSSRIRKDYPNLWTQYKTNLQSTYCKRMLLLVAACDPDWTIQWNTTIQFLATDLHRGATLINNLLSVEEKAFKSTDPIIRRQAFLSWKLLIDNFALDHQELATPRRIKLLCIPLNTKNSKTELIALTKLEVWWHLIIKLYKDIAKFATPVITQFLNYCFGPLGDTPLLSSKFDVVASPGKRFFKTKVVAVDALCQLVVTKEDLIAVCAPMLEERLPHAISDEVFQECSKSIIHSVGEALLILGQLTDQEMKNRFQLAEDEFPSIVQLILDVVITSFNNVQNLNSEIALKMLSAILTTVYGHNPQKVASMWDCVIKIFKGLNKQLDYELLSSFKETIIIAMNHSNPDLRSLTQSIFEVKDCLDSNAKCIVDEIEEAIEKSYPKSDSVTKKKAETEQTKEIHIAGSFLNRKSTNTKSVSSKAAEKTDKYTLILPEPDSQDYVYIKTDLKFDVNRLTEHQKESLKKKREDIPALYNDLSQSSSQNSQNLQEWFDIKVKHINETDKISNRKSDSITQKLIDNDANKENKIMQTKSANWVDKVVDSHISSELDVNIEENIADTKQNEDLINTVEKMNSNEKQEENEIDISKQTNSAHTASISEQNTAEINEKIDATTTIVKKLNFESREEFSENKIQERQSSPSMLDSIKRRHRNSIKLNSSLKSDEVVESQKDSSATNIQRTLRMKISQEKPGTNSKQKSDDDIDIKESYNENKKGIKRKYTSDTESDGIQRRKRKSFNDDTGETSRSSDSLDIDMENVSQRVKNEISRLKIDMVFDCPVVNRRRVKHLDEGEKETFIQEIDAGKKHGLRKYGTLDNKNFKQKSLDGRFVEGSKRFSKTQERNTKDADDTDPGIFKRRGRRSIRQEPNKSDLDINKDVKKSTITNTIDKVQVTDTIDKMPEWKNSDTDMTDEVSTSSQVIQDVTISKDETSETDNSKFTSLNVESSESSKQSEDEIEEVESFVESSQIPNIDVKLDKICGEKQCFIKINKIENIPLIKASDAIIEKNYVPESIPMDCDDNVPDPCKQSDEANLNNTELNDENKDKDSTNKDTIQETNSSNLKIIISEGQKTIENSSSSKSTSITSFSSPKSSIKVLCKLKPFTGRAAHMLGLVTKQAQLEGDNPTIALEDESSIKKLKTKDAENDTSKKAIAIKEIDKINGPSGSRQEKIFSNMRSADYCASPSFTTLKNDGEKLSFKLDKNISDYSSIEISIDKENVGGTSFSCEKDDLPILEWSSANPPSLTASPSASILKRQRSSIPEPDLDSSTPNKRKRVSFADPPVSKEMGYEISNTEFSQKTNKCPTARSPMPRKDSPLKLKQTKLKFVPIDVEKVIIENDSQNESDSETVFEAEKKNESLTKISEADSEAMNIDKSVSDDFAENDNVEVTAHARIKIDEELGIAQEIEITADSFAPSVPENQQTSSSEDSEQNPTDTASMDCVGIEDSETQRDIFDGTDTINNIVPTKMSNDDINTSVQNNSVNSIKLNLINDSVIAALSTKDDNTTSMEDTVDIQNITELNSTVNTDEVFCGKLIRTSTETTENLMDQDTLPVTDSLFASLPLTQESTQSQEAQNNVEPDPELLNSTLPIYPTLSSCAEPIDTIVERLTYPLWKKNLSTHLANRSLRTIGDLAQLSEREINRLPVKGKPKTEFVKKVLEHFESTCMLQAESSDRESNAKVQSPIVAMNKTPIVPISAPPLAVAEAEPATVDNKSSSCSAPFNRPTEAVSNNLSREKSPTESLDKTESITSDMDISLEHIYSQNSDLSILKNEQIDAKEPIAVESSSRTSMDNVKSVPIVSSSESIAVNEIVLPSSSTDTSKSRAKSSNVYEELLITHSSVGTSTEEIGSATPSVQKVTRSVESQMALEELLDEIDVNLVLESAVRRCSPEAILLQYKVKMAHLKETELVKETIRMLGLQNKQQVNDASLKAACRACGVNKVLLRLPDIFSYDKQFFDKVLKVYSKKLNVTDFVNTFDFNQLKNVVCQKITSSELIEMLSEKLKQEEQDGIKQPMTELSSLDAMLQRLPMDVIISHTVANEELIPAQVVLDIALQNNSSGDIAQALKQSPVLARRVLDKLWTSQFTIAHIENDDTSKECLLNIFKSVCSKLTAQELLNAYHEAMTNKVMIKNENK</sequence>
<feature type="compositionally biased region" description="Polar residues" evidence="7">
    <location>
        <begin position="1648"/>
        <end position="1667"/>
    </location>
</feature>
<feature type="compositionally biased region" description="Basic and acidic residues" evidence="7">
    <location>
        <begin position="929"/>
        <end position="946"/>
    </location>
</feature>
<accession>E1ZXU9</accession>
<dbReference type="Proteomes" id="UP000000311">
    <property type="component" value="Unassembled WGS sequence"/>
</dbReference>
<evidence type="ECO:0000256" key="2">
    <source>
        <dbReference type="ARBA" id="ARBA00004574"/>
    </source>
</evidence>
<evidence type="ECO:0000256" key="6">
    <source>
        <dbReference type="ARBA" id="ARBA00023306"/>
    </source>
</evidence>
<evidence type="ECO:0000256" key="1">
    <source>
        <dbReference type="ARBA" id="ARBA00004123"/>
    </source>
</evidence>
<keyword evidence="5" id="KW-0539">Nucleus</keyword>
<feature type="compositionally biased region" description="Basic and acidic residues" evidence="7">
    <location>
        <begin position="859"/>
        <end position="868"/>
    </location>
</feature>
<dbReference type="InterPro" id="IPR016024">
    <property type="entry name" value="ARM-type_fold"/>
</dbReference>
<evidence type="ECO:0000256" key="3">
    <source>
        <dbReference type="ARBA" id="ARBA00022454"/>
    </source>
</evidence>
<evidence type="ECO:0000313" key="10">
    <source>
        <dbReference type="Proteomes" id="UP000000311"/>
    </source>
</evidence>
<feature type="region of interest" description="Disordered" evidence="7">
    <location>
        <begin position="1249"/>
        <end position="1287"/>
    </location>
</feature>
<reference evidence="9 10" key="1">
    <citation type="journal article" date="2010" name="Science">
        <title>Genomic comparison of the ants Camponotus floridanus and Harpegnathos saltator.</title>
        <authorList>
            <person name="Bonasio R."/>
            <person name="Zhang G."/>
            <person name="Ye C."/>
            <person name="Mutti N.S."/>
            <person name="Fang X."/>
            <person name="Qin N."/>
            <person name="Donahue G."/>
            <person name="Yang P."/>
            <person name="Li Q."/>
            <person name="Li C."/>
            <person name="Zhang P."/>
            <person name="Huang Z."/>
            <person name="Berger S.L."/>
            <person name="Reinberg D."/>
            <person name="Wang J."/>
            <person name="Liebig J."/>
        </authorList>
    </citation>
    <scope>NUCLEOTIDE SEQUENCE [LARGE SCALE GENOMIC DNA]</scope>
    <source>
        <strain evidence="10">C129</strain>
    </source>
</reference>
<feature type="region of interest" description="Disordered" evidence="7">
    <location>
        <begin position="859"/>
        <end position="878"/>
    </location>
</feature>
<dbReference type="GO" id="GO:0005634">
    <property type="term" value="C:nucleus"/>
    <property type="evidence" value="ECO:0007669"/>
    <property type="project" value="UniProtKB-SubCell"/>
</dbReference>
<evidence type="ECO:0000259" key="8">
    <source>
        <dbReference type="Pfam" id="PF12231"/>
    </source>
</evidence>
<feature type="compositionally biased region" description="Polar residues" evidence="7">
    <location>
        <begin position="1469"/>
        <end position="1480"/>
    </location>
</feature>
<dbReference type="Pfam" id="PF12231">
    <property type="entry name" value="Rif1_N"/>
    <property type="match status" value="1"/>
</dbReference>
<feature type="compositionally biased region" description="Basic and acidic residues" evidence="7">
    <location>
        <begin position="1963"/>
        <end position="1976"/>
    </location>
</feature>
<feature type="compositionally biased region" description="Polar residues" evidence="7">
    <location>
        <begin position="1521"/>
        <end position="1533"/>
    </location>
</feature>
<dbReference type="OrthoDB" id="5399929at2759"/>
<feature type="region of interest" description="Disordered" evidence="7">
    <location>
        <begin position="807"/>
        <end position="837"/>
    </location>
</feature>
<dbReference type="CDD" id="cd14267">
    <property type="entry name" value="Rif1_CTD_C-II_like"/>
    <property type="match status" value="1"/>
</dbReference>
<protein>
    <submittedName>
        <fullName evidence="9">Telomere-associated protein RIF1</fullName>
    </submittedName>
</protein>
<evidence type="ECO:0000256" key="5">
    <source>
        <dbReference type="ARBA" id="ARBA00023242"/>
    </source>
</evidence>
<dbReference type="SUPFAM" id="SSF48371">
    <property type="entry name" value="ARM repeat"/>
    <property type="match status" value="1"/>
</dbReference>
<feature type="region of interest" description="Disordered" evidence="7">
    <location>
        <begin position="1065"/>
        <end position="1108"/>
    </location>
</feature>
<organism evidence="10">
    <name type="scientific">Camponotus floridanus</name>
    <name type="common">Florida carpenter ant</name>
    <dbReference type="NCBI Taxonomy" id="104421"/>
    <lineage>
        <taxon>Eukaryota</taxon>
        <taxon>Metazoa</taxon>
        <taxon>Ecdysozoa</taxon>
        <taxon>Arthropoda</taxon>
        <taxon>Hexapoda</taxon>
        <taxon>Insecta</taxon>
        <taxon>Pterygota</taxon>
        <taxon>Neoptera</taxon>
        <taxon>Endopterygota</taxon>
        <taxon>Hymenoptera</taxon>
        <taxon>Apocrita</taxon>
        <taxon>Aculeata</taxon>
        <taxon>Formicoidea</taxon>
        <taxon>Formicidae</taxon>
        <taxon>Formicinae</taxon>
        <taxon>Camponotus</taxon>
    </lineage>
</organism>
<dbReference type="GO" id="GO:0000723">
    <property type="term" value="P:telomere maintenance"/>
    <property type="evidence" value="ECO:0007669"/>
    <property type="project" value="TreeGrafter"/>
</dbReference>
<gene>
    <name evidence="9" type="ORF">EAG_05660</name>
</gene>
<dbReference type="GO" id="GO:0140445">
    <property type="term" value="C:chromosome, telomeric repeat region"/>
    <property type="evidence" value="ECO:0007669"/>
    <property type="project" value="TreeGrafter"/>
</dbReference>
<feature type="compositionally biased region" description="Low complexity" evidence="7">
    <location>
        <begin position="1171"/>
        <end position="1180"/>
    </location>
</feature>
<keyword evidence="6" id="KW-0131">Cell cycle</keyword>
<keyword evidence="4" id="KW-0779">Telomere</keyword>